<comment type="caution">
    <text evidence="1">The sequence shown here is derived from an EMBL/GenBank/DDBJ whole genome shotgun (WGS) entry which is preliminary data.</text>
</comment>
<dbReference type="Gene3D" id="3.30.420.10">
    <property type="entry name" value="Ribonuclease H-like superfamily/Ribonuclease H"/>
    <property type="match status" value="1"/>
</dbReference>
<evidence type="ECO:0000313" key="1">
    <source>
        <dbReference type="EMBL" id="CAF4863096.1"/>
    </source>
</evidence>
<dbReference type="EMBL" id="CAJOBZ010000020">
    <property type="protein sequence ID" value="CAF4863096.1"/>
    <property type="molecule type" value="Genomic_DNA"/>
</dbReference>
<name>A0A821SP87_9NEOP</name>
<dbReference type="GO" id="GO:0003676">
    <property type="term" value="F:nucleic acid binding"/>
    <property type="evidence" value="ECO:0007669"/>
    <property type="project" value="InterPro"/>
</dbReference>
<organism evidence="1 2">
    <name type="scientific">Pieris macdunnoughi</name>
    <dbReference type="NCBI Taxonomy" id="345717"/>
    <lineage>
        <taxon>Eukaryota</taxon>
        <taxon>Metazoa</taxon>
        <taxon>Ecdysozoa</taxon>
        <taxon>Arthropoda</taxon>
        <taxon>Hexapoda</taxon>
        <taxon>Insecta</taxon>
        <taxon>Pterygota</taxon>
        <taxon>Neoptera</taxon>
        <taxon>Endopterygota</taxon>
        <taxon>Lepidoptera</taxon>
        <taxon>Glossata</taxon>
        <taxon>Ditrysia</taxon>
        <taxon>Papilionoidea</taxon>
        <taxon>Pieridae</taxon>
        <taxon>Pierinae</taxon>
        <taxon>Pieris</taxon>
    </lineage>
</organism>
<accession>A0A821SP87</accession>
<dbReference type="OrthoDB" id="9971063at2759"/>
<keyword evidence="2" id="KW-1185">Reference proteome</keyword>
<dbReference type="PANTHER" id="PTHR47326">
    <property type="entry name" value="TRANSPOSABLE ELEMENT TC3 TRANSPOSASE-LIKE PROTEIN"/>
    <property type="match status" value="1"/>
</dbReference>
<sequence length="163" mass="19102">MDSLTTQQSILVIQTYYENGRNIKKILFANFALVLTKRRRTFWPKCSFLIHFHLNGYVNKQNCRFWGAENPHEYHEQPLHPEKVTVWCGLWPGGIVGTLFFEDADETAITVNGERYRGMITDFMWPKLDRIDAEDLWFQEDGATAHTSRQTIAREISRLCSLM</sequence>
<dbReference type="InterPro" id="IPR036397">
    <property type="entry name" value="RNaseH_sf"/>
</dbReference>
<evidence type="ECO:0008006" key="3">
    <source>
        <dbReference type="Google" id="ProtNLM"/>
    </source>
</evidence>
<dbReference type="PANTHER" id="PTHR47326:SF1">
    <property type="entry name" value="HTH PSQ-TYPE DOMAIN-CONTAINING PROTEIN"/>
    <property type="match status" value="1"/>
</dbReference>
<dbReference type="AlphaFoldDB" id="A0A821SP87"/>
<dbReference type="Proteomes" id="UP000663880">
    <property type="component" value="Unassembled WGS sequence"/>
</dbReference>
<evidence type="ECO:0000313" key="2">
    <source>
        <dbReference type="Proteomes" id="UP000663880"/>
    </source>
</evidence>
<protein>
    <recommendedName>
        <fullName evidence="3">Transposase</fullName>
    </recommendedName>
</protein>
<reference evidence="1" key="1">
    <citation type="submission" date="2021-02" db="EMBL/GenBank/DDBJ databases">
        <authorList>
            <person name="Steward A R."/>
        </authorList>
    </citation>
    <scope>NUCLEOTIDE SEQUENCE</scope>
</reference>
<gene>
    <name evidence="1" type="ORF">PMACD_LOCUS8083</name>
</gene>
<proteinExistence type="predicted"/>